<protein>
    <submittedName>
        <fullName evidence="1">Uncharacterized protein</fullName>
    </submittedName>
</protein>
<dbReference type="AlphaFoldDB" id="A0A2H3CU28"/>
<gene>
    <name evidence="1" type="ORF">ARMGADRAFT_1036667</name>
</gene>
<evidence type="ECO:0000313" key="2">
    <source>
        <dbReference type="Proteomes" id="UP000217790"/>
    </source>
</evidence>
<dbReference type="Proteomes" id="UP000217790">
    <property type="component" value="Unassembled WGS sequence"/>
</dbReference>
<accession>A0A2H3CU28</accession>
<name>A0A2H3CU28_ARMGA</name>
<dbReference type="InParanoid" id="A0A2H3CU28"/>
<sequence>MASQSKHTLAPGQRFSVLQESLALEGATGFQLMINSSRLKYNVIIQYTTGPFSSSSRIIRVRKALLSWDYASKITLILIQAARLKSKISISFNGQSPHHIFSVLDFIITGQQGKISLQGQCLLYLAQGLFTRVQSHAIAVHGEPVSFLLAKNCGLLNVLVQVRTGDMRSPGGTG</sequence>
<reference evidence="2" key="1">
    <citation type="journal article" date="2017" name="Nat. Ecol. Evol.">
        <title>Genome expansion and lineage-specific genetic innovations in the forest pathogenic fungi Armillaria.</title>
        <authorList>
            <person name="Sipos G."/>
            <person name="Prasanna A.N."/>
            <person name="Walter M.C."/>
            <person name="O'Connor E."/>
            <person name="Balint B."/>
            <person name="Krizsan K."/>
            <person name="Kiss B."/>
            <person name="Hess J."/>
            <person name="Varga T."/>
            <person name="Slot J."/>
            <person name="Riley R."/>
            <person name="Boka B."/>
            <person name="Rigling D."/>
            <person name="Barry K."/>
            <person name="Lee J."/>
            <person name="Mihaltcheva S."/>
            <person name="LaButti K."/>
            <person name="Lipzen A."/>
            <person name="Waldron R."/>
            <person name="Moloney N.M."/>
            <person name="Sperisen C."/>
            <person name="Kredics L."/>
            <person name="Vagvoelgyi C."/>
            <person name="Patrignani A."/>
            <person name="Fitzpatrick D."/>
            <person name="Nagy I."/>
            <person name="Doyle S."/>
            <person name="Anderson J.B."/>
            <person name="Grigoriev I.V."/>
            <person name="Gueldener U."/>
            <person name="Muensterkoetter M."/>
            <person name="Nagy L.G."/>
        </authorList>
    </citation>
    <scope>NUCLEOTIDE SEQUENCE [LARGE SCALE GENOMIC DNA]</scope>
    <source>
        <strain evidence="2">Ar21-2</strain>
    </source>
</reference>
<organism evidence="1 2">
    <name type="scientific">Armillaria gallica</name>
    <name type="common">Bulbous honey fungus</name>
    <name type="synonym">Armillaria bulbosa</name>
    <dbReference type="NCBI Taxonomy" id="47427"/>
    <lineage>
        <taxon>Eukaryota</taxon>
        <taxon>Fungi</taxon>
        <taxon>Dikarya</taxon>
        <taxon>Basidiomycota</taxon>
        <taxon>Agaricomycotina</taxon>
        <taxon>Agaricomycetes</taxon>
        <taxon>Agaricomycetidae</taxon>
        <taxon>Agaricales</taxon>
        <taxon>Marasmiineae</taxon>
        <taxon>Physalacriaceae</taxon>
        <taxon>Armillaria</taxon>
    </lineage>
</organism>
<evidence type="ECO:0000313" key="1">
    <source>
        <dbReference type="EMBL" id="PBK84954.1"/>
    </source>
</evidence>
<proteinExistence type="predicted"/>
<dbReference type="EMBL" id="KZ293694">
    <property type="protein sequence ID" value="PBK84954.1"/>
    <property type="molecule type" value="Genomic_DNA"/>
</dbReference>
<keyword evidence="2" id="KW-1185">Reference proteome</keyword>